<dbReference type="Pfam" id="PF00083">
    <property type="entry name" value="Sugar_tr"/>
    <property type="match status" value="1"/>
</dbReference>
<dbReference type="InterPro" id="IPR005828">
    <property type="entry name" value="MFS_sugar_transport-like"/>
</dbReference>
<evidence type="ECO:0000256" key="3">
    <source>
        <dbReference type="ARBA" id="ARBA00022989"/>
    </source>
</evidence>
<name>A0A9J6CI24_POLVA</name>
<feature type="transmembrane region" description="Helical" evidence="5">
    <location>
        <begin position="137"/>
        <end position="154"/>
    </location>
</feature>
<keyword evidence="8" id="KW-1185">Reference proteome</keyword>
<evidence type="ECO:0000313" key="8">
    <source>
        <dbReference type="Proteomes" id="UP001107558"/>
    </source>
</evidence>
<feature type="transmembrane region" description="Helical" evidence="5">
    <location>
        <begin position="329"/>
        <end position="349"/>
    </location>
</feature>
<evidence type="ECO:0000256" key="4">
    <source>
        <dbReference type="ARBA" id="ARBA00023136"/>
    </source>
</evidence>
<dbReference type="InterPro" id="IPR036259">
    <property type="entry name" value="MFS_trans_sf"/>
</dbReference>
<gene>
    <name evidence="7" type="ORF">PVAND_010836</name>
</gene>
<dbReference type="GO" id="GO:0016020">
    <property type="term" value="C:membrane"/>
    <property type="evidence" value="ECO:0007669"/>
    <property type="project" value="UniProtKB-SubCell"/>
</dbReference>
<feature type="transmembrane region" description="Helical" evidence="5">
    <location>
        <begin position="166"/>
        <end position="187"/>
    </location>
</feature>
<comment type="caution">
    <text evidence="7">The sequence shown here is derived from an EMBL/GenBank/DDBJ whole genome shotgun (WGS) entry which is preliminary data.</text>
</comment>
<organism evidence="7 8">
    <name type="scientific">Polypedilum vanderplanki</name>
    <name type="common">Sleeping chironomid midge</name>
    <dbReference type="NCBI Taxonomy" id="319348"/>
    <lineage>
        <taxon>Eukaryota</taxon>
        <taxon>Metazoa</taxon>
        <taxon>Ecdysozoa</taxon>
        <taxon>Arthropoda</taxon>
        <taxon>Hexapoda</taxon>
        <taxon>Insecta</taxon>
        <taxon>Pterygota</taxon>
        <taxon>Neoptera</taxon>
        <taxon>Endopterygota</taxon>
        <taxon>Diptera</taxon>
        <taxon>Nematocera</taxon>
        <taxon>Chironomoidea</taxon>
        <taxon>Chironomidae</taxon>
        <taxon>Chironominae</taxon>
        <taxon>Polypedilum</taxon>
        <taxon>Polypedilum</taxon>
    </lineage>
</organism>
<dbReference type="FunFam" id="1.20.1250.20:FF:000249">
    <property type="entry name" value="facilitated trehalose transporter Tret1"/>
    <property type="match status" value="1"/>
</dbReference>
<protein>
    <recommendedName>
        <fullName evidence="6">Major facilitator superfamily (MFS) profile domain-containing protein</fullName>
    </recommendedName>
</protein>
<feature type="domain" description="Major facilitator superfamily (MFS) profile" evidence="6">
    <location>
        <begin position="40"/>
        <end position="502"/>
    </location>
</feature>
<feature type="transmembrane region" description="Helical" evidence="5">
    <location>
        <begin position="411"/>
        <end position="436"/>
    </location>
</feature>
<feature type="transmembrane region" description="Helical" evidence="5">
    <location>
        <begin position="193"/>
        <end position="211"/>
    </location>
</feature>
<proteinExistence type="predicted"/>
<feature type="transmembrane region" description="Helical" evidence="5">
    <location>
        <begin position="108"/>
        <end position="131"/>
    </location>
</feature>
<dbReference type="PANTHER" id="PTHR48021:SF32">
    <property type="entry name" value="FACILITATED TREHALOSE TRANSPORTER TRET1-2 HOMOLOG-LIKE PROTEIN"/>
    <property type="match status" value="1"/>
</dbReference>
<dbReference type="Gene3D" id="1.20.1250.20">
    <property type="entry name" value="MFS general substrate transporter like domains"/>
    <property type="match status" value="1"/>
</dbReference>
<keyword evidence="3 5" id="KW-1133">Transmembrane helix</keyword>
<accession>A0A9J6CI24</accession>
<feature type="transmembrane region" description="Helical" evidence="5">
    <location>
        <begin position="288"/>
        <end position="309"/>
    </location>
</feature>
<dbReference type="PANTHER" id="PTHR48021">
    <property type="match status" value="1"/>
</dbReference>
<dbReference type="GO" id="GO:0022857">
    <property type="term" value="F:transmembrane transporter activity"/>
    <property type="evidence" value="ECO:0007669"/>
    <property type="project" value="InterPro"/>
</dbReference>
<feature type="transmembrane region" description="Helical" evidence="5">
    <location>
        <begin position="476"/>
        <end position="498"/>
    </location>
</feature>
<evidence type="ECO:0000313" key="7">
    <source>
        <dbReference type="EMBL" id="KAG5681395.1"/>
    </source>
</evidence>
<reference evidence="7" key="1">
    <citation type="submission" date="2021-03" db="EMBL/GenBank/DDBJ databases">
        <title>Chromosome level genome of the anhydrobiotic midge Polypedilum vanderplanki.</title>
        <authorList>
            <person name="Yoshida Y."/>
            <person name="Kikawada T."/>
            <person name="Gusev O."/>
        </authorList>
    </citation>
    <scope>NUCLEOTIDE SEQUENCE</scope>
    <source>
        <strain evidence="7">NIAS01</strain>
        <tissue evidence="7">Whole body or cell culture</tissue>
    </source>
</reference>
<dbReference type="OrthoDB" id="6612291at2759"/>
<dbReference type="AlphaFoldDB" id="A0A9J6CI24"/>
<dbReference type="SUPFAM" id="SSF103473">
    <property type="entry name" value="MFS general substrate transporter"/>
    <property type="match status" value="1"/>
</dbReference>
<dbReference type="Proteomes" id="UP001107558">
    <property type="component" value="Chromosome 1"/>
</dbReference>
<evidence type="ECO:0000256" key="1">
    <source>
        <dbReference type="ARBA" id="ARBA00004141"/>
    </source>
</evidence>
<dbReference type="EMBL" id="JADBJN010000001">
    <property type="protein sequence ID" value="KAG5681395.1"/>
    <property type="molecule type" value="Genomic_DNA"/>
</dbReference>
<dbReference type="PROSITE" id="PS50850">
    <property type="entry name" value="MFS"/>
    <property type="match status" value="1"/>
</dbReference>
<feature type="transmembrane region" description="Helical" evidence="5">
    <location>
        <begin position="356"/>
        <end position="377"/>
    </location>
</feature>
<keyword evidence="4 5" id="KW-0472">Membrane</keyword>
<feature type="transmembrane region" description="Helical" evidence="5">
    <location>
        <begin position="38"/>
        <end position="57"/>
    </location>
</feature>
<evidence type="ECO:0000259" key="6">
    <source>
        <dbReference type="PROSITE" id="PS50850"/>
    </source>
</evidence>
<evidence type="ECO:0000256" key="2">
    <source>
        <dbReference type="ARBA" id="ARBA00022692"/>
    </source>
</evidence>
<keyword evidence="2 5" id="KW-0812">Transmembrane</keyword>
<dbReference type="InterPro" id="IPR050549">
    <property type="entry name" value="MFS_Trehalose_Transporter"/>
</dbReference>
<comment type="subcellular location">
    <subcellularLocation>
        <location evidence="1">Membrane</location>
        <topology evidence="1">Multi-pass membrane protein</topology>
    </subcellularLocation>
</comment>
<dbReference type="InterPro" id="IPR020846">
    <property type="entry name" value="MFS_dom"/>
</dbReference>
<feature type="transmembrane region" description="Helical" evidence="5">
    <location>
        <begin position="77"/>
        <end position="99"/>
    </location>
</feature>
<feature type="transmembrane region" description="Helical" evidence="5">
    <location>
        <begin position="448"/>
        <end position="470"/>
    </location>
</feature>
<evidence type="ECO:0000256" key="5">
    <source>
        <dbReference type="SAM" id="Phobius"/>
    </source>
</evidence>
<sequence>MTDKNDERYLFNREPRVEIVKNEVPFKRIKLIDLIPQLIASSTLYLLVIQAGVNMSFSSVLISQLGDSHEIKIDTSTASIIGSIWSISLPFGAITSGLLMDKFGRKRVGFVICVPFFIAWLFICFATNVHIIYAARIMAGICCGLTTVCVVYTAEISYKTFRSALLCMNSVWVSFGIFLTYLLNYFHFNWRNIGWIYALITLLSMILIFYVPESPHWILFFNKKSSDECKDLQLKKCINWIYRCDEIALIQYEELMSSYRHVQNEMTNQTEENHWIRGICLPQVYKPLIILIILFLLQQIAGGYILIFYTINIFRNLGNEFVTSVDENLASLLLGSIRFIMAIIAAVLSQKCNRKTLLYISTIGMTTFAYITAIKMYNINHHGHTLFLKPINISYIPLSLENDESTNFGNYFLLTCILAYILFASLGLLIIPWTCIAELFPIKYKASYGGLTVAIAYVLMSLVLKIFPYMLASVDIAIIFAIFGTSSFICCIFVFFCLPETHRKTFTEIENFFIGARD</sequence>